<dbReference type="RefSeq" id="WP_089872275.1">
    <property type="nucleotide sequence ID" value="NZ_FOTC01000009.1"/>
</dbReference>
<proteinExistence type="predicted"/>
<dbReference type="EMBL" id="FOTC01000009">
    <property type="protein sequence ID" value="SFL58793.1"/>
    <property type="molecule type" value="Genomic_DNA"/>
</dbReference>
<accession>A0A1I4IXS2</accession>
<reference evidence="2" key="1">
    <citation type="submission" date="2016-10" db="EMBL/GenBank/DDBJ databases">
        <authorList>
            <person name="Varghese N."/>
            <person name="Submissions S."/>
        </authorList>
    </citation>
    <scope>NUCLEOTIDE SEQUENCE [LARGE SCALE GENOMIC DNA]</scope>
    <source>
        <strain evidence="2">CGMCC 1.7738</strain>
    </source>
</reference>
<organism evidence="1 2">
    <name type="scientific">Halogranum rubrum</name>
    <dbReference type="NCBI Taxonomy" id="553466"/>
    <lineage>
        <taxon>Archaea</taxon>
        <taxon>Methanobacteriati</taxon>
        <taxon>Methanobacteriota</taxon>
        <taxon>Stenosarchaea group</taxon>
        <taxon>Halobacteria</taxon>
        <taxon>Halobacteriales</taxon>
        <taxon>Haloferacaceae</taxon>
    </lineage>
</organism>
<name>A0A1I4IXS2_9EURY</name>
<sequence length="142" mass="15703">MSKSDKTLADDTTESVFKAYILDVRIVECHPTDADGPRYRFEAPQHTEITFDDADTAALYADVYFDVNGFQEAGTGDRGVPPEIIQAGKDTVAAYFLTMPGVDVNWVASFYGVKPTKIERYASWVHERAEEIRAGAKAQGMS</sequence>
<protein>
    <submittedName>
        <fullName evidence="1">Uncharacterized protein</fullName>
    </submittedName>
</protein>
<evidence type="ECO:0000313" key="2">
    <source>
        <dbReference type="Proteomes" id="UP000199607"/>
    </source>
</evidence>
<dbReference type="Proteomes" id="UP000199607">
    <property type="component" value="Unassembled WGS sequence"/>
</dbReference>
<gene>
    <name evidence="1" type="ORF">SAMN04487950_4271</name>
</gene>
<evidence type="ECO:0000313" key="1">
    <source>
        <dbReference type="EMBL" id="SFL58793.1"/>
    </source>
</evidence>
<keyword evidence="2" id="KW-1185">Reference proteome</keyword>
<dbReference type="AlphaFoldDB" id="A0A1I4IXS2"/>